<dbReference type="Pfam" id="PF00034">
    <property type="entry name" value="Cytochrom_C"/>
    <property type="match status" value="1"/>
</dbReference>
<dbReference type="InterPro" id="IPR009056">
    <property type="entry name" value="Cyt_c-like_dom"/>
</dbReference>
<keyword evidence="2 6" id="KW-0349">Heme</keyword>
<proteinExistence type="predicted"/>
<feature type="transmembrane region" description="Helical" evidence="7">
    <location>
        <begin position="20"/>
        <end position="51"/>
    </location>
</feature>
<dbReference type="AlphaFoldDB" id="A0A2D3W9J8"/>
<gene>
    <name evidence="9" type="ORF">CFH83_08155</name>
</gene>
<dbReference type="GO" id="GO:0005506">
    <property type="term" value="F:iron ion binding"/>
    <property type="evidence" value="ECO:0007669"/>
    <property type="project" value="InterPro"/>
</dbReference>
<dbReference type="EMBL" id="DLUI01000118">
    <property type="protein sequence ID" value="DAB37991.1"/>
    <property type="molecule type" value="Genomic_DNA"/>
</dbReference>
<feature type="transmembrane region" description="Helical" evidence="7">
    <location>
        <begin position="235"/>
        <end position="255"/>
    </location>
</feature>
<feature type="binding site" description="covalent" evidence="6">
    <location>
        <position position="419"/>
    </location>
    <ligand>
        <name>heme c</name>
        <dbReference type="ChEBI" id="CHEBI:61717"/>
    </ligand>
</feature>
<dbReference type="Gene3D" id="1.10.760.10">
    <property type="entry name" value="Cytochrome c-like domain"/>
    <property type="match status" value="1"/>
</dbReference>
<evidence type="ECO:0000256" key="4">
    <source>
        <dbReference type="ARBA" id="ARBA00022982"/>
    </source>
</evidence>
<evidence type="ECO:0000256" key="7">
    <source>
        <dbReference type="SAM" id="Phobius"/>
    </source>
</evidence>
<dbReference type="SUPFAM" id="SSF46626">
    <property type="entry name" value="Cytochrome c"/>
    <property type="match status" value="1"/>
</dbReference>
<dbReference type="GO" id="GO:0009055">
    <property type="term" value="F:electron transfer activity"/>
    <property type="evidence" value="ECO:0007669"/>
    <property type="project" value="InterPro"/>
</dbReference>
<comment type="PTM">
    <text evidence="6">Binds 1 heme c group covalently per subunit.</text>
</comment>
<dbReference type="PROSITE" id="PS51007">
    <property type="entry name" value="CYTC"/>
    <property type="match status" value="1"/>
</dbReference>
<dbReference type="Proteomes" id="UP000228859">
    <property type="component" value="Unassembled WGS sequence"/>
</dbReference>
<evidence type="ECO:0000259" key="8">
    <source>
        <dbReference type="PROSITE" id="PS51007"/>
    </source>
</evidence>
<evidence type="ECO:0000256" key="3">
    <source>
        <dbReference type="ARBA" id="ARBA00022723"/>
    </source>
</evidence>
<reference evidence="9 10" key="1">
    <citation type="journal article" date="2017" name="Front. Microbiol.">
        <title>Comparative Genomic Analysis of the Class Epsilonproteobacteria and Proposed Reclassification to Epsilonbacteraeota (phyl. nov.).</title>
        <authorList>
            <person name="Waite D.W."/>
            <person name="Vanwonterghem I."/>
            <person name="Rinke C."/>
            <person name="Parks D.H."/>
            <person name="Zhang Y."/>
            <person name="Takai K."/>
            <person name="Sievert S.M."/>
            <person name="Simon J."/>
            <person name="Campbell B.J."/>
            <person name="Hanson T.E."/>
            <person name="Woyke T."/>
            <person name="Klotz M.G."/>
            <person name="Hugenholtz P."/>
        </authorList>
    </citation>
    <scope>NUCLEOTIDE SEQUENCE [LARGE SCALE GENOMIC DNA]</scope>
    <source>
        <strain evidence="9">UBA12443</strain>
    </source>
</reference>
<evidence type="ECO:0000256" key="5">
    <source>
        <dbReference type="ARBA" id="ARBA00023004"/>
    </source>
</evidence>
<feature type="binding site" description="covalent" evidence="6">
    <location>
        <position position="374"/>
    </location>
    <ligand>
        <name>heme c</name>
        <dbReference type="ChEBI" id="CHEBI:61717"/>
    </ligand>
</feature>
<feature type="binding site" description="covalent" evidence="6">
    <location>
        <position position="378"/>
    </location>
    <ligand>
        <name>heme c</name>
        <dbReference type="ChEBI" id="CHEBI:61717"/>
    </ligand>
</feature>
<organism evidence="9 10">
    <name type="scientific">Sulfuricurvum kujiense</name>
    <dbReference type="NCBI Taxonomy" id="148813"/>
    <lineage>
        <taxon>Bacteria</taxon>
        <taxon>Pseudomonadati</taxon>
        <taxon>Campylobacterota</taxon>
        <taxon>Epsilonproteobacteria</taxon>
        <taxon>Campylobacterales</taxon>
        <taxon>Sulfurimonadaceae</taxon>
        <taxon>Sulfuricurvum</taxon>
    </lineage>
</organism>
<feature type="transmembrane region" description="Helical" evidence="7">
    <location>
        <begin position="140"/>
        <end position="160"/>
    </location>
</feature>
<keyword evidence="7" id="KW-0812">Transmembrane</keyword>
<comment type="caution">
    <text evidence="9">The sequence shown here is derived from an EMBL/GenBank/DDBJ whole genome shotgun (WGS) entry which is preliminary data.</text>
</comment>
<feature type="transmembrane region" description="Helical" evidence="7">
    <location>
        <begin position="267"/>
        <end position="286"/>
    </location>
</feature>
<sequence length="440" mass="48979">MNWKLPFDIPLVVPTMGLPGWFFDTLGIIVFVVHIAFIYTLIGASTASVLYNIFGVFKKSKTNNLLAYKMTNPTTISENMGALWGVAPLLVISVLYTGFFYTAILKVSPHILHIIYGNIFAFLLSYAYKFSWHSLHNHKGFHIAIGLVAVLTFYTLPPVFMSMSNLYLQPELFASVQNIWDIMLTPLTFFRLINFFLTAFAFTGIVMIYLGVKWVKAGGEETEVGRLAIDQGKKWFMWAAPVNIAVLPLVFFAFSPRISEAYIHTPFVFLPFAASAVLLILFFFLLKRFSNEEMSLSDATKAVVLMVVAVALMATARHGIRVVSFEEPLQLQAEATEKYMTDVIAEYKAYKEEMKNAPQVVLDPAVSLADSKGCLACHSVDVALVGPAYKEVAAKAESADILAASLKNGSTGKWGETPMPPQTLTDEETKTLIEWVLKQK</sequence>
<dbReference type="InterPro" id="IPR002324">
    <property type="entry name" value="Cyt_c_ID"/>
</dbReference>
<dbReference type="GO" id="GO:0020037">
    <property type="term" value="F:heme binding"/>
    <property type="evidence" value="ECO:0007669"/>
    <property type="project" value="InterPro"/>
</dbReference>
<evidence type="ECO:0000313" key="10">
    <source>
        <dbReference type="Proteomes" id="UP000228859"/>
    </source>
</evidence>
<accession>A0A2D3W9J8</accession>
<evidence type="ECO:0000256" key="1">
    <source>
        <dbReference type="ARBA" id="ARBA00022448"/>
    </source>
</evidence>
<feature type="transmembrane region" description="Helical" evidence="7">
    <location>
        <begin position="110"/>
        <end position="128"/>
    </location>
</feature>
<keyword evidence="5 6" id="KW-0408">Iron</keyword>
<keyword evidence="3 6" id="KW-0479">Metal-binding</keyword>
<dbReference type="PRINTS" id="PR00606">
    <property type="entry name" value="CYTCHROMECID"/>
</dbReference>
<dbReference type="InterPro" id="IPR036909">
    <property type="entry name" value="Cyt_c-like_dom_sf"/>
</dbReference>
<keyword evidence="1" id="KW-0813">Transport</keyword>
<keyword evidence="7" id="KW-1133">Transmembrane helix</keyword>
<feature type="transmembrane region" description="Helical" evidence="7">
    <location>
        <begin position="82"/>
        <end position="104"/>
    </location>
</feature>
<name>A0A2D3W9J8_9BACT</name>
<keyword evidence="7" id="KW-0472">Membrane</keyword>
<feature type="domain" description="Cytochrome c" evidence="8">
    <location>
        <begin position="352"/>
        <end position="440"/>
    </location>
</feature>
<evidence type="ECO:0000256" key="2">
    <source>
        <dbReference type="ARBA" id="ARBA00022617"/>
    </source>
</evidence>
<evidence type="ECO:0000256" key="6">
    <source>
        <dbReference type="PIRSR" id="PIRSR602324-1"/>
    </source>
</evidence>
<evidence type="ECO:0000313" key="9">
    <source>
        <dbReference type="EMBL" id="DAB37991.1"/>
    </source>
</evidence>
<feature type="transmembrane region" description="Helical" evidence="7">
    <location>
        <begin position="192"/>
        <end position="215"/>
    </location>
</feature>
<feature type="transmembrane region" description="Helical" evidence="7">
    <location>
        <begin position="298"/>
        <end position="316"/>
    </location>
</feature>
<protein>
    <submittedName>
        <fullName evidence="9">Cytochrome C</fullName>
    </submittedName>
</protein>
<keyword evidence="4" id="KW-0249">Electron transport</keyword>
<dbReference type="RefSeq" id="WP_294894690.1">
    <property type="nucleotide sequence ID" value="NZ_DLUI01000118.1"/>
</dbReference>